<keyword evidence="1" id="KW-1133">Transmembrane helix</keyword>
<protein>
    <submittedName>
        <fullName evidence="2">Uncharacterized protein</fullName>
    </submittedName>
</protein>
<evidence type="ECO:0000256" key="1">
    <source>
        <dbReference type="SAM" id="Phobius"/>
    </source>
</evidence>
<dbReference type="Proteomes" id="UP000225766">
    <property type="component" value="Unassembled WGS sequence"/>
</dbReference>
<name>A0A2C1LMA7_BACCE</name>
<dbReference type="EMBL" id="NUMG01000027">
    <property type="protein sequence ID" value="PGT99403.1"/>
    <property type="molecule type" value="Genomic_DNA"/>
</dbReference>
<proteinExistence type="predicted"/>
<organism evidence="2 3">
    <name type="scientific">Bacillus cereus</name>
    <dbReference type="NCBI Taxonomy" id="1396"/>
    <lineage>
        <taxon>Bacteria</taxon>
        <taxon>Bacillati</taxon>
        <taxon>Bacillota</taxon>
        <taxon>Bacilli</taxon>
        <taxon>Bacillales</taxon>
        <taxon>Bacillaceae</taxon>
        <taxon>Bacillus</taxon>
        <taxon>Bacillus cereus group</taxon>
    </lineage>
</organism>
<keyword evidence="1" id="KW-0472">Membrane</keyword>
<keyword evidence="1" id="KW-0812">Transmembrane</keyword>
<gene>
    <name evidence="2" type="ORF">COD19_18940</name>
</gene>
<evidence type="ECO:0000313" key="3">
    <source>
        <dbReference type="Proteomes" id="UP000225766"/>
    </source>
</evidence>
<accession>A0A2C1LMA7</accession>
<dbReference type="RefSeq" id="WP_098858888.1">
    <property type="nucleotide sequence ID" value="NZ_NUMG01000027.1"/>
</dbReference>
<feature type="transmembrane region" description="Helical" evidence="1">
    <location>
        <begin position="6"/>
        <end position="23"/>
    </location>
</feature>
<comment type="caution">
    <text evidence="2">The sequence shown here is derived from an EMBL/GenBank/DDBJ whole genome shotgun (WGS) entry which is preliminary data.</text>
</comment>
<feature type="transmembrane region" description="Helical" evidence="1">
    <location>
        <begin position="44"/>
        <end position="61"/>
    </location>
</feature>
<dbReference type="AlphaFoldDB" id="A0A2C1LMA7"/>
<reference evidence="2 3" key="1">
    <citation type="submission" date="2017-09" db="EMBL/GenBank/DDBJ databases">
        <title>Large-scale bioinformatics analysis of Bacillus genomes uncovers conserved roles of natural products in bacterial physiology.</title>
        <authorList>
            <consortium name="Agbiome Team Llc"/>
            <person name="Bleich R.M."/>
            <person name="Grubbs K.J."/>
            <person name="Santa Maria K.C."/>
            <person name="Allen S.E."/>
            <person name="Farag S."/>
            <person name="Shank E.A."/>
            <person name="Bowers A."/>
        </authorList>
    </citation>
    <scope>NUCLEOTIDE SEQUENCE [LARGE SCALE GENOMIC DNA]</scope>
    <source>
        <strain evidence="2 3">AFS040105</strain>
    </source>
</reference>
<evidence type="ECO:0000313" key="2">
    <source>
        <dbReference type="EMBL" id="PGT99403.1"/>
    </source>
</evidence>
<sequence length="81" mass="9619">MLQKYWFLVIILSIDFFALPMRVTMIVSKLTMDKISGLDFHKKFEILVIYYFIVCTSLTGARQRFLLFGATQKTDRIQKIY</sequence>